<dbReference type="InterPro" id="IPR000926">
    <property type="entry name" value="RibA"/>
</dbReference>
<organism evidence="11 12">
    <name type="scientific">Candidatus Anaerobiospirillum pullistercoris</name>
    <dbReference type="NCBI Taxonomy" id="2838452"/>
    <lineage>
        <taxon>Bacteria</taxon>
        <taxon>Pseudomonadati</taxon>
        <taxon>Pseudomonadota</taxon>
        <taxon>Gammaproteobacteria</taxon>
        <taxon>Aeromonadales</taxon>
        <taxon>Succinivibrionaceae</taxon>
        <taxon>Anaerobiospirillum</taxon>
    </lineage>
</organism>
<protein>
    <recommendedName>
        <fullName evidence="9">GTP cyclohydrolase-2</fullName>
        <ecNumber evidence="9">3.5.4.25</ecNumber>
    </recommendedName>
    <alternativeName>
        <fullName evidence="9">GTP cyclohydrolase II</fullName>
    </alternativeName>
</protein>
<dbReference type="PANTHER" id="PTHR21327">
    <property type="entry name" value="GTP CYCLOHYDROLASE II-RELATED"/>
    <property type="match status" value="1"/>
</dbReference>
<comment type="similarity">
    <text evidence="9">Belongs to the GTP cyclohydrolase II family.</text>
</comment>
<evidence type="ECO:0000313" key="11">
    <source>
        <dbReference type="EMBL" id="HIX57019.1"/>
    </source>
</evidence>
<evidence type="ECO:0000256" key="1">
    <source>
        <dbReference type="ARBA" id="ARBA00004853"/>
    </source>
</evidence>
<comment type="pathway">
    <text evidence="1 9">Cofactor biosynthesis; riboflavin biosynthesis; 5-amino-6-(D-ribitylamino)uracil from GTP: step 1/4.</text>
</comment>
<dbReference type="NCBIfam" id="NF001591">
    <property type="entry name" value="PRK00393.1"/>
    <property type="match status" value="1"/>
</dbReference>
<evidence type="ECO:0000313" key="12">
    <source>
        <dbReference type="Proteomes" id="UP000886829"/>
    </source>
</evidence>
<dbReference type="Proteomes" id="UP000886829">
    <property type="component" value="Unassembled WGS sequence"/>
</dbReference>
<comment type="function">
    <text evidence="9">Catalyzes the conversion of GTP to 2,5-diamino-6-ribosylamino-4(3H)-pyrimidinone 5'-phosphate (DARP), formate and pyrophosphate.</text>
</comment>
<dbReference type="Gene3D" id="3.40.50.10990">
    <property type="entry name" value="GTP cyclohydrolase II"/>
    <property type="match status" value="1"/>
</dbReference>
<keyword evidence="7 9" id="KW-0342">GTP-binding</keyword>
<keyword evidence="3 9" id="KW-0479">Metal-binding</keyword>
<dbReference type="InterPro" id="IPR036144">
    <property type="entry name" value="RibA-like_sf"/>
</dbReference>
<dbReference type="Pfam" id="PF00925">
    <property type="entry name" value="GTP_cyclohydro2"/>
    <property type="match status" value="1"/>
</dbReference>
<feature type="active site" description="Nucleophile" evidence="9">
    <location>
        <position position="137"/>
    </location>
</feature>
<feature type="binding site" evidence="9">
    <location>
        <position position="123"/>
    </location>
    <ligand>
        <name>GTP</name>
        <dbReference type="ChEBI" id="CHEBI:37565"/>
    </ligand>
</feature>
<feature type="binding site" evidence="9">
    <location>
        <begin position="101"/>
        <end position="103"/>
    </location>
    <ligand>
        <name>GTP</name>
        <dbReference type="ChEBI" id="CHEBI:37565"/>
    </ligand>
</feature>
<evidence type="ECO:0000256" key="9">
    <source>
        <dbReference type="HAMAP-Rule" id="MF_00179"/>
    </source>
</evidence>
<feature type="binding site" evidence="9">
    <location>
        <position position="79"/>
    </location>
    <ligand>
        <name>GTP</name>
        <dbReference type="ChEBI" id="CHEBI:37565"/>
    </ligand>
</feature>
<dbReference type="GO" id="GO:0009231">
    <property type="term" value="P:riboflavin biosynthetic process"/>
    <property type="evidence" value="ECO:0007669"/>
    <property type="project" value="UniProtKB-UniRule"/>
</dbReference>
<feature type="binding site" evidence="9">
    <location>
        <position position="158"/>
    </location>
    <ligand>
        <name>GTP</name>
        <dbReference type="ChEBI" id="CHEBI:37565"/>
    </ligand>
</feature>
<dbReference type="InterPro" id="IPR032677">
    <property type="entry name" value="GTP_cyclohydro_II"/>
</dbReference>
<evidence type="ECO:0000256" key="6">
    <source>
        <dbReference type="ARBA" id="ARBA00022833"/>
    </source>
</evidence>
<dbReference type="GO" id="GO:0008270">
    <property type="term" value="F:zinc ion binding"/>
    <property type="evidence" value="ECO:0007669"/>
    <property type="project" value="UniProtKB-UniRule"/>
</dbReference>
<dbReference type="PANTHER" id="PTHR21327:SF18">
    <property type="entry name" value="3,4-DIHYDROXY-2-BUTANONE 4-PHOSPHATE SYNTHASE"/>
    <property type="match status" value="1"/>
</dbReference>
<feature type="binding site" evidence="9">
    <location>
        <position position="163"/>
    </location>
    <ligand>
        <name>GTP</name>
        <dbReference type="ChEBI" id="CHEBI:37565"/>
    </ligand>
</feature>
<dbReference type="SUPFAM" id="SSF142695">
    <property type="entry name" value="RibA-like"/>
    <property type="match status" value="1"/>
</dbReference>
<keyword evidence="5 9" id="KW-0378">Hydrolase</keyword>
<feature type="active site" description="Proton acceptor" evidence="9">
    <location>
        <position position="135"/>
    </location>
</feature>
<accession>A0A9D1WDN0</accession>
<evidence type="ECO:0000259" key="10">
    <source>
        <dbReference type="Pfam" id="PF00925"/>
    </source>
</evidence>
<evidence type="ECO:0000256" key="7">
    <source>
        <dbReference type="ARBA" id="ARBA00023134"/>
    </source>
</evidence>
<evidence type="ECO:0000256" key="5">
    <source>
        <dbReference type="ARBA" id="ARBA00022801"/>
    </source>
</evidence>
<feature type="binding site" evidence="9">
    <location>
        <position position="76"/>
    </location>
    <ligand>
        <name>Zn(2+)</name>
        <dbReference type="ChEBI" id="CHEBI:29105"/>
        <note>catalytic</note>
    </ligand>
</feature>
<sequence length="207" mass="23219">MADNQNQTQSEILEVSPSAVLPSRFGMFRIKVFRDIRKLEHAVIYVGDVDNGEPVLTRIHSECLTGDTLGSLRCDCGFQLEAALRKISERGRGALLYMRQEGRGIGLFNKIAAYRLQDGGLDTVDANLRLGFPADGRSYSLCAEMMRAMGFDKVILMTNNPAKINDIAQHGITVVDREPLEYGENKYNEGYLRTKETKMGHLLHHQD</sequence>
<dbReference type="NCBIfam" id="TIGR00505">
    <property type="entry name" value="ribA"/>
    <property type="match status" value="1"/>
</dbReference>
<name>A0A9D1WDN0_9GAMM</name>
<evidence type="ECO:0000256" key="4">
    <source>
        <dbReference type="ARBA" id="ARBA00022741"/>
    </source>
</evidence>
<dbReference type="EC" id="3.5.4.25" evidence="9"/>
<comment type="cofactor">
    <cofactor evidence="9">
        <name>Zn(2+)</name>
        <dbReference type="ChEBI" id="CHEBI:29105"/>
    </cofactor>
    <text evidence="9">Binds 1 zinc ion per subunit.</text>
</comment>
<dbReference type="CDD" id="cd00641">
    <property type="entry name" value="GTP_cyclohydro2"/>
    <property type="match status" value="1"/>
</dbReference>
<dbReference type="AlphaFoldDB" id="A0A9D1WDN0"/>
<feature type="binding site" evidence="9">
    <location>
        <position position="74"/>
    </location>
    <ligand>
        <name>Zn(2+)</name>
        <dbReference type="ChEBI" id="CHEBI:29105"/>
        <note>catalytic</note>
    </ligand>
</feature>
<feature type="binding site" evidence="9">
    <location>
        <position position="63"/>
    </location>
    <ligand>
        <name>Zn(2+)</name>
        <dbReference type="ChEBI" id="CHEBI:29105"/>
        <note>catalytic</note>
    </ligand>
</feature>
<dbReference type="GO" id="GO:0005525">
    <property type="term" value="F:GTP binding"/>
    <property type="evidence" value="ECO:0007669"/>
    <property type="project" value="UniProtKB-KW"/>
</dbReference>
<evidence type="ECO:0000256" key="3">
    <source>
        <dbReference type="ARBA" id="ARBA00022723"/>
    </source>
</evidence>
<proteinExistence type="inferred from homology"/>
<keyword evidence="2 9" id="KW-0686">Riboflavin biosynthesis</keyword>
<evidence type="ECO:0000256" key="2">
    <source>
        <dbReference type="ARBA" id="ARBA00022619"/>
    </source>
</evidence>
<gene>
    <name evidence="9 11" type="primary">ribA</name>
    <name evidence="11" type="ORF">H9850_06065</name>
</gene>
<feature type="binding site" evidence="9">
    <location>
        <begin position="58"/>
        <end position="62"/>
    </location>
    <ligand>
        <name>GTP</name>
        <dbReference type="ChEBI" id="CHEBI:37565"/>
    </ligand>
</feature>
<comment type="caution">
    <text evidence="11">The sequence shown here is derived from an EMBL/GenBank/DDBJ whole genome shotgun (WGS) entry which is preliminary data.</text>
</comment>
<dbReference type="FunFam" id="3.40.50.10990:FF:000002">
    <property type="entry name" value="GTP cyclohydrolase-2"/>
    <property type="match status" value="1"/>
</dbReference>
<feature type="domain" description="GTP cyclohydrolase II" evidence="10">
    <location>
        <begin position="18"/>
        <end position="178"/>
    </location>
</feature>
<dbReference type="EMBL" id="DXEV01000115">
    <property type="protein sequence ID" value="HIX57019.1"/>
    <property type="molecule type" value="Genomic_DNA"/>
</dbReference>
<comment type="catalytic activity">
    <reaction evidence="8 9">
        <text>GTP + 4 H2O = 2,5-diamino-6-hydroxy-4-(5-phosphoribosylamino)-pyrimidine + formate + 2 phosphate + 3 H(+)</text>
        <dbReference type="Rhea" id="RHEA:23704"/>
        <dbReference type="ChEBI" id="CHEBI:15377"/>
        <dbReference type="ChEBI" id="CHEBI:15378"/>
        <dbReference type="ChEBI" id="CHEBI:15740"/>
        <dbReference type="ChEBI" id="CHEBI:37565"/>
        <dbReference type="ChEBI" id="CHEBI:43474"/>
        <dbReference type="ChEBI" id="CHEBI:58614"/>
        <dbReference type="EC" id="3.5.4.25"/>
    </reaction>
</comment>
<reference evidence="11" key="2">
    <citation type="submission" date="2021-04" db="EMBL/GenBank/DDBJ databases">
        <authorList>
            <person name="Gilroy R."/>
        </authorList>
    </citation>
    <scope>NUCLEOTIDE SEQUENCE</scope>
    <source>
        <strain evidence="11">USASDec5-558</strain>
    </source>
</reference>
<reference evidence="11" key="1">
    <citation type="journal article" date="2021" name="PeerJ">
        <title>Extensive microbial diversity within the chicken gut microbiome revealed by metagenomics and culture.</title>
        <authorList>
            <person name="Gilroy R."/>
            <person name="Ravi A."/>
            <person name="Getino M."/>
            <person name="Pursley I."/>
            <person name="Horton D.L."/>
            <person name="Alikhan N.F."/>
            <person name="Baker D."/>
            <person name="Gharbi K."/>
            <person name="Hall N."/>
            <person name="Watson M."/>
            <person name="Adriaenssens E.M."/>
            <person name="Foster-Nyarko E."/>
            <person name="Jarju S."/>
            <person name="Secka A."/>
            <person name="Antonio M."/>
            <person name="Oren A."/>
            <person name="Chaudhuri R.R."/>
            <person name="La Ragione R."/>
            <person name="Hildebrand F."/>
            <person name="Pallen M.J."/>
        </authorList>
    </citation>
    <scope>NUCLEOTIDE SEQUENCE</scope>
    <source>
        <strain evidence="11">USASDec5-558</strain>
    </source>
</reference>
<dbReference type="GO" id="GO:0005829">
    <property type="term" value="C:cytosol"/>
    <property type="evidence" value="ECO:0007669"/>
    <property type="project" value="TreeGrafter"/>
</dbReference>
<evidence type="ECO:0000256" key="8">
    <source>
        <dbReference type="ARBA" id="ARBA00049295"/>
    </source>
</evidence>
<keyword evidence="4 9" id="KW-0547">Nucleotide-binding</keyword>
<dbReference type="HAMAP" id="MF_00179">
    <property type="entry name" value="RibA"/>
    <property type="match status" value="1"/>
</dbReference>
<dbReference type="GO" id="GO:0003935">
    <property type="term" value="F:GTP cyclohydrolase II activity"/>
    <property type="evidence" value="ECO:0007669"/>
    <property type="project" value="UniProtKB-UniRule"/>
</dbReference>
<keyword evidence="6 9" id="KW-0862">Zinc</keyword>